<dbReference type="GO" id="GO:0048038">
    <property type="term" value="F:quinone binding"/>
    <property type="evidence" value="ECO:0007669"/>
    <property type="project" value="InterPro"/>
</dbReference>
<reference evidence="2" key="2">
    <citation type="submission" date="2020-09" db="EMBL/GenBank/DDBJ databases">
        <authorList>
            <person name="Sun Q."/>
            <person name="Zhou Y."/>
        </authorList>
    </citation>
    <scope>NUCLEOTIDE SEQUENCE</scope>
    <source>
        <strain evidence="2">CGMCC 4.7306</strain>
    </source>
</reference>
<dbReference type="GO" id="GO:0005507">
    <property type="term" value="F:copper ion binding"/>
    <property type="evidence" value="ECO:0007669"/>
    <property type="project" value="InterPro"/>
</dbReference>
<dbReference type="GO" id="GO:0009308">
    <property type="term" value="P:amine metabolic process"/>
    <property type="evidence" value="ECO:0007669"/>
    <property type="project" value="InterPro"/>
</dbReference>
<protein>
    <recommendedName>
        <fullName evidence="4">TLP18.3, Psb32 and MOLO-1 founding protein of phosphatase</fullName>
    </recommendedName>
</protein>
<dbReference type="Pfam" id="PF17174">
    <property type="entry name" value="DUF5130"/>
    <property type="match status" value="1"/>
</dbReference>
<dbReference type="Gene3D" id="3.10.310.50">
    <property type="match status" value="1"/>
</dbReference>
<dbReference type="EMBL" id="BMMZ01000004">
    <property type="protein sequence ID" value="GGL60786.1"/>
    <property type="molecule type" value="Genomic_DNA"/>
</dbReference>
<dbReference type="SUPFAM" id="SSF54416">
    <property type="entry name" value="Amine oxidase N-terminal region"/>
    <property type="match status" value="1"/>
</dbReference>
<reference evidence="2" key="1">
    <citation type="journal article" date="2014" name="Int. J. Syst. Evol. Microbiol.">
        <title>Complete genome sequence of Corynebacterium casei LMG S-19264T (=DSM 44701T), isolated from a smear-ripened cheese.</title>
        <authorList>
            <consortium name="US DOE Joint Genome Institute (JGI-PGF)"/>
            <person name="Walter F."/>
            <person name="Albersmeier A."/>
            <person name="Kalinowski J."/>
            <person name="Ruckert C."/>
        </authorList>
    </citation>
    <scope>NUCLEOTIDE SEQUENCE</scope>
    <source>
        <strain evidence="2">CGMCC 4.7306</strain>
    </source>
</reference>
<comment type="caution">
    <text evidence="2">The sequence shown here is derived from an EMBL/GenBank/DDBJ whole genome shotgun (WGS) entry which is preliminary data.</text>
</comment>
<dbReference type="InterPro" id="IPR033437">
    <property type="entry name" value="DUF5130"/>
</dbReference>
<organism evidence="2 3">
    <name type="scientific">Microlunatus endophyticus</name>
    <dbReference type="NCBI Taxonomy" id="1716077"/>
    <lineage>
        <taxon>Bacteria</taxon>
        <taxon>Bacillati</taxon>
        <taxon>Actinomycetota</taxon>
        <taxon>Actinomycetes</taxon>
        <taxon>Propionibacteriales</taxon>
        <taxon>Propionibacteriaceae</taxon>
        <taxon>Microlunatus</taxon>
    </lineage>
</organism>
<gene>
    <name evidence="2" type="ORF">GCM10011575_19140</name>
</gene>
<evidence type="ECO:0008006" key="4">
    <source>
        <dbReference type="Google" id="ProtNLM"/>
    </source>
</evidence>
<dbReference type="InterPro" id="IPR016182">
    <property type="entry name" value="Cu_amine_oxidase_N-reg"/>
</dbReference>
<accession>A0A917W3W0</accession>
<evidence type="ECO:0000313" key="3">
    <source>
        <dbReference type="Proteomes" id="UP000613840"/>
    </source>
</evidence>
<proteinExistence type="predicted"/>
<dbReference type="AlphaFoldDB" id="A0A917W3W0"/>
<dbReference type="Proteomes" id="UP000613840">
    <property type="component" value="Unassembled WGS sequence"/>
</dbReference>
<name>A0A917W3W0_9ACTN</name>
<evidence type="ECO:0000313" key="2">
    <source>
        <dbReference type="EMBL" id="GGL60786.1"/>
    </source>
</evidence>
<feature type="region of interest" description="Disordered" evidence="1">
    <location>
        <begin position="1"/>
        <end position="24"/>
    </location>
</feature>
<dbReference type="RefSeq" id="WP_188894974.1">
    <property type="nucleotide sequence ID" value="NZ_BMMZ01000004.1"/>
</dbReference>
<sequence length="153" mass="16342">MSAGELVPASTAKPDLTDPFRPVHGTGPLTPYEIDRIERVIRYARQNSGLDYSVLIGQTEPDSRAYARRLHAALPDPDHTVLVFVDLGSRVLEIVTGVAATRVLGDNECRLAAATMQSNFVAHDLAGGLTAGIQQLATAATPAPTLHLSDKPY</sequence>
<keyword evidence="3" id="KW-1185">Reference proteome</keyword>
<dbReference type="GO" id="GO:0008131">
    <property type="term" value="F:primary methylamine oxidase activity"/>
    <property type="evidence" value="ECO:0007669"/>
    <property type="project" value="InterPro"/>
</dbReference>
<evidence type="ECO:0000256" key="1">
    <source>
        <dbReference type="SAM" id="MobiDB-lite"/>
    </source>
</evidence>